<dbReference type="AlphaFoldDB" id="A0AAD7Z056"/>
<name>A0AAD7Z056_MYTSE</name>
<evidence type="ECO:0000313" key="3">
    <source>
        <dbReference type="Proteomes" id="UP001231518"/>
    </source>
</evidence>
<organism evidence="2 3">
    <name type="scientific">Mythimna separata</name>
    <name type="common">Oriental armyworm</name>
    <name type="synonym">Pseudaletia separata</name>
    <dbReference type="NCBI Taxonomy" id="271217"/>
    <lineage>
        <taxon>Eukaryota</taxon>
        <taxon>Metazoa</taxon>
        <taxon>Ecdysozoa</taxon>
        <taxon>Arthropoda</taxon>
        <taxon>Hexapoda</taxon>
        <taxon>Insecta</taxon>
        <taxon>Pterygota</taxon>
        <taxon>Neoptera</taxon>
        <taxon>Endopterygota</taxon>
        <taxon>Lepidoptera</taxon>
        <taxon>Glossata</taxon>
        <taxon>Ditrysia</taxon>
        <taxon>Noctuoidea</taxon>
        <taxon>Noctuidae</taxon>
        <taxon>Noctuinae</taxon>
        <taxon>Hadenini</taxon>
        <taxon>Mythimna</taxon>
    </lineage>
</organism>
<dbReference type="Proteomes" id="UP001231518">
    <property type="component" value="Chromosome 6"/>
</dbReference>
<protein>
    <recommendedName>
        <fullName evidence="1">DUF7869 domain-containing protein</fullName>
    </recommendedName>
</protein>
<gene>
    <name evidence="2" type="ORF">PYW07_015062</name>
</gene>
<dbReference type="PANTHER" id="PTHR10773">
    <property type="entry name" value="DNA-DIRECTED RNA POLYMERASES I, II, AND III SUBUNIT RPABC2"/>
    <property type="match status" value="1"/>
</dbReference>
<dbReference type="EMBL" id="JARGEI010000004">
    <property type="protein sequence ID" value="KAJ8732463.1"/>
    <property type="molecule type" value="Genomic_DNA"/>
</dbReference>
<feature type="domain" description="DUF7869" evidence="1">
    <location>
        <begin position="663"/>
        <end position="751"/>
    </location>
</feature>
<proteinExistence type="predicted"/>
<evidence type="ECO:0000313" key="2">
    <source>
        <dbReference type="EMBL" id="KAJ8732463.1"/>
    </source>
</evidence>
<keyword evidence="3" id="KW-1185">Reference proteome</keyword>
<accession>A0AAD7Z056</accession>
<dbReference type="Pfam" id="PF25273">
    <property type="entry name" value="DUF7869"/>
    <property type="match status" value="1"/>
</dbReference>
<dbReference type="InterPro" id="IPR057191">
    <property type="entry name" value="DUF7869"/>
</dbReference>
<evidence type="ECO:0000259" key="1">
    <source>
        <dbReference type="Pfam" id="PF25273"/>
    </source>
</evidence>
<comment type="caution">
    <text evidence="2">The sequence shown here is derived from an EMBL/GenBank/DDBJ whole genome shotgun (WGS) entry which is preliminary data.</text>
</comment>
<sequence length="903" mass="104540">MDGEDQDVMFTHLLDKRRKLVNLRNLIQSRSNEANASDTGVLEAEDDIRNLYENPIAGSSYCHEKTRHEVNAHPGREFYDYDSDDSVKDKTYEPYEDLSDASYVSGSPEKVLVLSASLKVKRKLSFSEKSPERPAKVSNIQNISLITLDDLLGPQKKTIPATSVFNESPKENDRFFAAISPQTIPTVYSSVDNLNESSVFVQGSTNPNNMMLIQVRASTSANKNDHIEKRNLTDRGHTTGFLIVPNFDESVIMSDTTMNEDTVNSNGIMVADMDGNVYIPDERQIRNNEDMQQIVTAVPSKSNTRKKVKNLTKWKRVAAKIARLKGSPYHSTVAKKNPEIDGRKLKSPCKCKSKCYQKLSNETRIQIFDEFWKKCTSWDQRRQFIASNVTKKHKHTMRTTGNLDTDRRKFTYEYRLIVNSKSEKICRNMFLNTLSIGEKFVKVSLEKQLDGGLVAPDQRGKHIPGNKTSDMVVQSVIDHINLYPCYESHYSRRKSGRKFLGPDLNIPTMYKQYKERMESTEIPPNLIAKEWLYRHIFNTKFNLSFKLPSVDTCDDCDGFERKLLDVVDEELKNNIEKEKEIHIKTAEKRYNMKKNDKIEAESSSGEKKVLMFDLQKCLATPNLTNSKSFYLRKLWTLNLTIFDSTSNRAANMLWSENIGGRGGNEIASCLIRWVEENHENLTNVRELTLWSDNCAGQNRNLMVVIAYMWILHKHPQLKVINHKFMLKGHTHMEVDQIHSQIEKKKKQLKTMQIAIPRDWSQFIRTCGGRRTFDVYDMQLHDFKDVTSLYKKNGPFVSRKKNKDGKDFKISECVWLQVKQDQPGILFYKNTFEEDFNEISFIRNASKRIQFPEHLPRVSQTEKPISTAKYNDLMSLLQWIPQEFHTYYKKLKHSESQADFPEVD</sequence>
<reference evidence="2" key="1">
    <citation type="submission" date="2023-03" db="EMBL/GenBank/DDBJ databases">
        <title>Chromosome-level genomes of two armyworms, Mythimna separata and Mythimna loreyi, provide insights into the biosynthesis and reception of sex pheromones.</title>
        <authorList>
            <person name="Zhao H."/>
        </authorList>
    </citation>
    <scope>NUCLEOTIDE SEQUENCE</scope>
    <source>
        <strain evidence="2">BeijingLab</strain>
        <tissue evidence="2">Pupa</tissue>
    </source>
</reference>
<dbReference type="PANTHER" id="PTHR10773:SF19">
    <property type="match status" value="1"/>
</dbReference>